<evidence type="ECO:0000313" key="3">
    <source>
        <dbReference type="Proteomes" id="UP000218627"/>
    </source>
</evidence>
<proteinExistence type="predicted"/>
<feature type="repeat" description="TPR" evidence="1">
    <location>
        <begin position="29"/>
        <end position="62"/>
    </location>
</feature>
<dbReference type="Pfam" id="PF13424">
    <property type="entry name" value="TPR_12"/>
    <property type="match status" value="1"/>
</dbReference>
<dbReference type="PROSITE" id="PS51257">
    <property type="entry name" value="PROKAR_LIPOPROTEIN"/>
    <property type="match status" value="1"/>
</dbReference>
<protein>
    <submittedName>
        <fullName evidence="2">Tetratricopeptide repeat-containing protein</fullName>
    </submittedName>
</protein>
<dbReference type="Proteomes" id="UP000218627">
    <property type="component" value="Unassembled WGS sequence"/>
</dbReference>
<dbReference type="PROSITE" id="PS50005">
    <property type="entry name" value="TPR"/>
    <property type="match status" value="2"/>
</dbReference>
<dbReference type="EMBL" id="OBEN01000015">
    <property type="protein sequence ID" value="SNZ16780.1"/>
    <property type="molecule type" value="Genomic_DNA"/>
</dbReference>
<dbReference type="Gene3D" id="1.25.40.10">
    <property type="entry name" value="Tetratricopeptide repeat domain"/>
    <property type="match status" value="1"/>
</dbReference>
<dbReference type="PROSITE" id="PS50293">
    <property type="entry name" value="TPR_REGION"/>
    <property type="match status" value="1"/>
</dbReference>
<keyword evidence="1" id="KW-0802">TPR repeat</keyword>
<dbReference type="Pfam" id="PF13181">
    <property type="entry name" value="TPR_8"/>
    <property type="match status" value="1"/>
</dbReference>
<reference evidence="3" key="1">
    <citation type="submission" date="2017-09" db="EMBL/GenBank/DDBJ databases">
        <authorList>
            <person name="Varghese N."/>
            <person name="Submissions S."/>
        </authorList>
    </citation>
    <scope>NUCLEOTIDE SEQUENCE [LARGE SCALE GENOMIC DNA]</scope>
    <source>
        <strain evidence="3">DSM 2913</strain>
    </source>
</reference>
<dbReference type="SUPFAM" id="SSF48452">
    <property type="entry name" value="TPR-like"/>
    <property type="match status" value="1"/>
</dbReference>
<evidence type="ECO:0000256" key="1">
    <source>
        <dbReference type="PROSITE-ProRule" id="PRU00339"/>
    </source>
</evidence>
<dbReference type="InterPro" id="IPR011990">
    <property type="entry name" value="TPR-like_helical_dom_sf"/>
</dbReference>
<evidence type="ECO:0000313" key="2">
    <source>
        <dbReference type="EMBL" id="SNZ16780.1"/>
    </source>
</evidence>
<accession>A0A285P4Z0</accession>
<dbReference type="PANTHER" id="PTHR12558">
    <property type="entry name" value="CELL DIVISION CYCLE 16,23,27"/>
    <property type="match status" value="1"/>
</dbReference>
<dbReference type="PANTHER" id="PTHR12558:SF13">
    <property type="entry name" value="CELL DIVISION CYCLE PROTEIN 27 HOMOLOG"/>
    <property type="match status" value="1"/>
</dbReference>
<organism evidence="2 3">
    <name type="scientific">Hydrogenobacter hydrogenophilus</name>
    <dbReference type="NCBI Taxonomy" id="35835"/>
    <lineage>
        <taxon>Bacteria</taxon>
        <taxon>Pseudomonadati</taxon>
        <taxon>Aquificota</taxon>
        <taxon>Aquificia</taxon>
        <taxon>Aquificales</taxon>
        <taxon>Aquificaceae</taxon>
        <taxon>Hydrogenobacter</taxon>
    </lineage>
</organism>
<feature type="repeat" description="TPR" evidence="1">
    <location>
        <begin position="63"/>
        <end position="96"/>
    </location>
</feature>
<sequence length="142" mass="16613">MKKFLILTLAFVFSCGVPRIVILEDSLSAQEHLNLGYIYEKKGDLKLAKEEYKKAIQKDKGMWEAYFNLGNVYAKEGNYKKAEEEYRKALRLKPQEPDILNNLAWVLFKQGRKEEALSIINQAISIRDKQEYRETLKEIEGH</sequence>
<name>A0A285P4Z0_9AQUI</name>
<dbReference type="InterPro" id="IPR019734">
    <property type="entry name" value="TPR_rpt"/>
</dbReference>
<gene>
    <name evidence="2" type="ORF">SAMN06265353_1708</name>
</gene>
<keyword evidence="3" id="KW-1185">Reference proteome</keyword>
<dbReference type="OrthoDB" id="9794802at2"/>
<dbReference type="RefSeq" id="WP_096603472.1">
    <property type="nucleotide sequence ID" value="NZ_OBEN01000015.1"/>
</dbReference>
<dbReference type="AlphaFoldDB" id="A0A285P4Z0"/>
<dbReference type="SMART" id="SM00028">
    <property type="entry name" value="TPR"/>
    <property type="match status" value="3"/>
</dbReference>